<dbReference type="Pfam" id="PF02470">
    <property type="entry name" value="MlaD"/>
    <property type="match status" value="1"/>
</dbReference>
<dbReference type="PANTHER" id="PTHR33371">
    <property type="entry name" value="INTERMEMBRANE PHOSPHOLIPID TRANSPORT SYSTEM BINDING PROTEIN MLAD-RELATED"/>
    <property type="match status" value="1"/>
</dbReference>
<keyword evidence="3" id="KW-1185">Reference proteome</keyword>
<dbReference type="Proteomes" id="UP000233766">
    <property type="component" value="Unassembled WGS sequence"/>
</dbReference>
<dbReference type="InterPro" id="IPR003399">
    <property type="entry name" value="Mce/MlaD"/>
</dbReference>
<name>A0A2N3VDI8_9NOCA</name>
<evidence type="ECO:0000313" key="3">
    <source>
        <dbReference type="Proteomes" id="UP000233766"/>
    </source>
</evidence>
<sequence length="363" mass="37881">MINLRVHAVAIPSRTCLTQFVTAAAVALVCLVPGCGFDPAAIPVPGTGISGDRYGIRIEFANTLNLPSQARVTVDGLRAGIVRDVAVIDAGKDNDGYVVVDVEIIESVRLPVGTTAELRQPTILGDVSIALITPEADGGGLIAPGSTIDRGQTKPLLQVEDTMNVLATFVQGGGIQQAQEIINRVNSVLPADTRETASISEVLGADIEDLAQHLDAVDALLGGLRASTDAVLSRTPELEYLLTDSGVDQAAASMTSMIGLISLYDGFTLLADSLRWIGPLAQSGDAAARAFIPLLFTSRPLDLSAPSNLNKIIALLREKVIPFVEHGPKVNVIGLETAEGSPGSEADRIAGILSALRMIGAVR</sequence>
<dbReference type="AlphaFoldDB" id="A0A2N3VDI8"/>
<dbReference type="InterPro" id="IPR052336">
    <property type="entry name" value="MlaD_Phospholipid_Transporter"/>
</dbReference>
<feature type="domain" description="Mce/MlaD" evidence="1">
    <location>
        <begin position="54"/>
        <end position="133"/>
    </location>
</feature>
<dbReference type="PANTHER" id="PTHR33371:SF4">
    <property type="entry name" value="INTERMEMBRANE PHOSPHOLIPID TRANSPORT SYSTEM BINDING PROTEIN MLAD"/>
    <property type="match status" value="1"/>
</dbReference>
<comment type="caution">
    <text evidence="2">The sequence shown here is derived from an EMBL/GenBank/DDBJ whole genome shotgun (WGS) entry which is preliminary data.</text>
</comment>
<evidence type="ECO:0000259" key="1">
    <source>
        <dbReference type="Pfam" id="PF02470"/>
    </source>
</evidence>
<organism evidence="2 3">
    <name type="scientific">Nocardia fluminea</name>
    <dbReference type="NCBI Taxonomy" id="134984"/>
    <lineage>
        <taxon>Bacteria</taxon>
        <taxon>Bacillati</taxon>
        <taxon>Actinomycetota</taxon>
        <taxon>Actinomycetes</taxon>
        <taxon>Mycobacteriales</taxon>
        <taxon>Nocardiaceae</taxon>
        <taxon>Nocardia</taxon>
    </lineage>
</organism>
<evidence type="ECO:0000313" key="2">
    <source>
        <dbReference type="EMBL" id="PKV79655.1"/>
    </source>
</evidence>
<reference evidence="2 3" key="1">
    <citation type="submission" date="2017-12" db="EMBL/GenBank/DDBJ databases">
        <title>Sequencing the genomes of 1000 Actinobacteria strains.</title>
        <authorList>
            <person name="Klenk H.-P."/>
        </authorList>
    </citation>
    <scope>NUCLEOTIDE SEQUENCE [LARGE SCALE GENOMIC DNA]</scope>
    <source>
        <strain evidence="2 3">DSM 44489</strain>
    </source>
</reference>
<dbReference type="EMBL" id="PJMW01000002">
    <property type="protein sequence ID" value="PKV79655.1"/>
    <property type="molecule type" value="Genomic_DNA"/>
</dbReference>
<proteinExistence type="predicted"/>
<protein>
    <submittedName>
        <fullName evidence="2">Virulence factor Mce-like protein</fullName>
    </submittedName>
</protein>
<gene>
    <name evidence="2" type="ORF">ATK86_4058</name>
</gene>
<accession>A0A2N3VDI8</accession>